<gene>
    <name evidence="1" type="ORF">Tco_1082909</name>
</gene>
<comment type="caution">
    <text evidence="1">The sequence shown here is derived from an EMBL/GenBank/DDBJ whole genome shotgun (WGS) entry which is preliminary data.</text>
</comment>
<proteinExistence type="predicted"/>
<name>A0ABQ5I308_9ASTR</name>
<dbReference type="PANTHER" id="PTHR42698:SF1">
    <property type="entry name" value="GTPASE ERA, MITOCHONDRIAL"/>
    <property type="match status" value="1"/>
</dbReference>
<evidence type="ECO:0000313" key="2">
    <source>
        <dbReference type="Proteomes" id="UP001151760"/>
    </source>
</evidence>
<reference evidence="1" key="2">
    <citation type="submission" date="2022-01" db="EMBL/GenBank/DDBJ databases">
        <authorList>
            <person name="Yamashiro T."/>
            <person name="Shiraishi A."/>
            <person name="Satake H."/>
            <person name="Nakayama K."/>
        </authorList>
    </citation>
    <scope>NUCLEOTIDE SEQUENCE</scope>
</reference>
<dbReference type="EMBL" id="BQNB010020261">
    <property type="protein sequence ID" value="GJT94064.1"/>
    <property type="molecule type" value="Genomic_DNA"/>
</dbReference>
<keyword evidence="2" id="KW-1185">Reference proteome</keyword>
<dbReference type="Proteomes" id="UP001151760">
    <property type="component" value="Unassembled WGS sequence"/>
</dbReference>
<reference evidence="1" key="1">
    <citation type="journal article" date="2022" name="Int. J. Mol. Sci.">
        <title>Draft Genome of Tanacetum Coccineum: Genomic Comparison of Closely Related Tanacetum-Family Plants.</title>
        <authorList>
            <person name="Yamashiro T."/>
            <person name="Shiraishi A."/>
            <person name="Nakayama K."/>
            <person name="Satake H."/>
        </authorList>
    </citation>
    <scope>NUCLEOTIDE SEQUENCE</scope>
</reference>
<organism evidence="1 2">
    <name type="scientific">Tanacetum coccineum</name>
    <dbReference type="NCBI Taxonomy" id="301880"/>
    <lineage>
        <taxon>Eukaryota</taxon>
        <taxon>Viridiplantae</taxon>
        <taxon>Streptophyta</taxon>
        <taxon>Embryophyta</taxon>
        <taxon>Tracheophyta</taxon>
        <taxon>Spermatophyta</taxon>
        <taxon>Magnoliopsida</taxon>
        <taxon>eudicotyledons</taxon>
        <taxon>Gunneridae</taxon>
        <taxon>Pentapetalae</taxon>
        <taxon>asterids</taxon>
        <taxon>campanulids</taxon>
        <taxon>Asterales</taxon>
        <taxon>Asteraceae</taxon>
        <taxon>Asteroideae</taxon>
        <taxon>Anthemideae</taxon>
        <taxon>Anthemidinae</taxon>
        <taxon>Tanacetum</taxon>
    </lineage>
</organism>
<accession>A0ABQ5I308</accession>
<dbReference type="InterPro" id="IPR005662">
    <property type="entry name" value="GTPase_Era-like"/>
</dbReference>
<protein>
    <submittedName>
        <fullName evidence="1">Uncharacterized protein</fullName>
    </submittedName>
</protein>
<dbReference type="PANTHER" id="PTHR42698">
    <property type="entry name" value="GTPASE ERA"/>
    <property type="match status" value="1"/>
</dbReference>
<sequence length="419" mass="47249">MGIDQLIEDSSSTRLKDLVFVKSSADGTNVSIPGLERSEVFETKGFILPNHDTGRIIPTESQVNTNDPSVVITDSSATEYDSADESSICSTPLLPLEKLVGVEPVSGPKTIKSILKLYADKRTDNRVIGLIKRMGSEVNPKQKRRLCMNKVDLVENKKDLLMVADQFKDLPGYERYFMIYGLKDFGVKDLTQYLTEHALKRPWDEDPLIMTDDVLNISLEVVREKLLDHIHQGTLKGLRITVVISSGREGDGEGPAWAPLFNNYMLTTSKLQDWDKADELRISDDETARIRERALKNMLRHKKLCLVLDLDHTEWMAASCVYMVGSWQYHNGKYVGLRAYWQIGYELHRFGSSYGDKVVGGSPAGKLSSGWLVVVPLRSGLRFPCAWSLIYISYAPLQIFLGHKETITVHETDHPQKSE</sequence>
<evidence type="ECO:0000313" key="1">
    <source>
        <dbReference type="EMBL" id="GJT94064.1"/>
    </source>
</evidence>